<comment type="similarity">
    <text evidence="1 4">Belongs to the UDP-glycosyltransferase family.</text>
</comment>
<accession>A0A5A7RK78</accession>
<dbReference type="Pfam" id="PF26168">
    <property type="entry name" value="Glyco_transf_N"/>
    <property type="match status" value="1"/>
</dbReference>
<evidence type="ECO:0000259" key="7">
    <source>
        <dbReference type="Pfam" id="PF26168"/>
    </source>
</evidence>
<dbReference type="OrthoDB" id="5835829at2759"/>
<dbReference type="EMBL" id="BKCP01013403">
    <property type="protein sequence ID" value="GER57528.1"/>
    <property type="molecule type" value="Genomic_DNA"/>
</dbReference>
<dbReference type="Proteomes" id="UP000325081">
    <property type="component" value="Unassembled WGS sequence"/>
</dbReference>
<keyword evidence="9" id="KW-1185">Reference proteome</keyword>
<dbReference type="SUPFAM" id="SSF53756">
    <property type="entry name" value="UDP-Glycosyltransferase/glycogen phosphorylase"/>
    <property type="match status" value="1"/>
</dbReference>
<dbReference type="GO" id="GO:0016138">
    <property type="term" value="P:glycoside biosynthetic process"/>
    <property type="evidence" value="ECO:0007669"/>
    <property type="project" value="UniProtKB-ARBA"/>
</dbReference>
<dbReference type="Gene3D" id="3.40.50.2000">
    <property type="entry name" value="Glycogen Phosphorylase B"/>
    <property type="match status" value="2"/>
</dbReference>
<dbReference type="EC" id="2.4.1.-" evidence="5"/>
<evidence type="ECO:0000313" key="9">
    <source>
        <dbReference type="Proteomes" id="UP000325081"/>
    </source>
</evidence>
<evidence type="ECO:0000256" key="2">
    <source>
        <dbReference type="ARBA" id="ARBA00022676"/>
    </source>
</evidence>
<evidence type="ECO:0000256" key="3">
    <source>
        <dbReference type="ARBA" id="ARBA00022679"/>
    </source>
</evidence>
<feature type="region of interest" description="Disordered" evidence="6">
    <location>
        <begin position="86"/>
        <end position="110"/>
    </location>
</feature>
<proteinExistence type="inferred from homology"/>
<keyword evidence="3 4" id="KW-0808">Transferase</keyword>
<comment type="caution">
    <text evidence="8">The sequence shown here is derived from an EMBL/GenBank/DDBJ whole genome shotgun (WGS) entry which is preliminary data.</text>
</comment>
<reference evidence="9" key="1">
    <citation type="journal article" date="2019" name="Curr. Biol.">
        <title>Genome Sequence of Striga asiatica Provides Insight into the Evolution of Plant Parasitism.</title>
        <authorList>
            <person name="Yoshida S."/>
            <person name="Kim S."/>
            <person name="Wafula E.K."/>
            <person name="Tanskanen J."/>
            <person name="Kim Y.M."/>
            <person name="Honaas L."/>
            <person name="Yang Z."/>
            <person name="Spallek T."/>
            <person name="Conn C.E."/>
            <person name="Ichihashi Y."/>
            <person name="Cheong K."/>
            <person name="Cui S."/>
            <person name="Der J.P."/>
            <person name="Gundlach H."/>
            <person name="Jiao Y."/>
            <person name="Hori C."/>
            <person name="Ishida J.K."/>
            <person name="Kasahara H."/>
            <person name="Kiba T."/>
            <person name="Kim M.S."/>
            <person name="Koo N."/>
            <person name="Laohavisit A."/>
            <person name="Lee Y.H."/>
            <person name="Lumba S."/>
            <person name="McCourt P."/>
            <person name="Mortimer J.C."/>
            <person name="Mutuku J.M."/>
            <person name="Nomura T."/>
            <person name="Sasaki-Sekimoto Y."/>
            <person name="Seto Y."/>
            <person name="Wang Y."/>
            <person name="Wakatake T."/>
            <person name="Sakakibara H."/>
            <person name="Demura T."/>
            <person name="Yamaguchi S."/>
            <person name="Yoneyama K."/>
            <person name="Manabe R.I."/>
            <person name="Nelson D.C."/>
            <person name="Schulman A.H."/>
            <person name="Timko M.P."/>
            <person name="dePamphilis C.W."/>
            <person name="Choi D."/>
            <person name="Shirasu K."/>
        </authorList>
    </citation>
    <scope>NUCLEOTIDE SEQUENCE [LARGE SCALE GENOMIC DNA]</scope>
    <source>
        <strain evidence="9">cv. UVA1</strain>
    </source>
</reference>
<feature type="domain" description="Glycosyltransferase N-terminal" evidence="7">
    <location>
        <begin position="31"/>
        <end position="261"/>
    </location>
</feature>
<dbReference type="CDD" id="cd03784">
    <property type="entry name" value="GT1_Gtf-like"/>
    <property type="match status" value="1"/>
</dbReference>
<keyword evidence="2 4" id="KW-0328">Glycosyltransferase</keyword>
<name>A0A5A7RK78_STRAF</name>
<dbReference type="InterPro" id="IPR002213">
    <property type="entry name" value="UDP_glucos_trans"/>
</dbReference>
<organism evidence="8 9">
    <name type="scientific">Striga asiatica</name>
    <name type="common">Asiatic witchweed</name>
    <name type="synonym">Buchnera asiatica</name>
    <dbReference type="NCBI Taxonomy" id="4170"/>
    <lineage>
        <taxon>Eukaryota</taxon>
        <taxon>Viridiplantae</taxon>
        <taxon>Streptophyta</taxon>
        <taxon>Embryophyta</taxon>
        <taxon>Tracheophyta</taxon>
        <taxon>Spermatophyta</taxon>
        <taxon>Magnoliopsida</taxon>
        <taxon>eudicotyledons</taxon>
        <taxon>Gunneridae</taxon>
        <taxon>Pentapetalae</taxon>
        <taxon>asterids</taxon>
        <taxon>lamiids</taxon>
        <taxon>Lamiales</taxon>
        <taxon>Orobanchaceae</taxon>
        <taxon>Buchnereae</taxon>
        <taxon>Striga</taxon>
    </lineage>
</organism>
<protein>
    <recommendedName>
        <fullName evidence="5">Glycosyltransferase</fullName>
        <ecNumber evidence="5">2.4.1.-</ecNumber>
    </recommendedName>
</protein>
<dbReference type="PROSITE" id="PS00375">
    <property type="entry name" value="UDPGT"/>
    <property type="match status" value="1"/>
</dbReference>
<evidence type="ECO:0000256" key="1">
    <source>
        <dbReference type="ARBA" id="ARBA00009995"/>
    </source>
</evidence>
<evidence type="ECO:0000256" key="4">
    <source>
        <dbReference type="RuleBase" id="RU003718"/>
    </source>
</evidence>
<dbReference type="InterPro" id="IPR035595">
    <property type="entry name" value="UDP_glycos_trans_CS"/>
</dbReference>
<gene>
    <name evidence="8" type="ORF">STAS_35336</name>
</gene>
<dbReference type="Pfam" id="PF00201">
    <property type="entry name" value="UDPGT"/>
    <property type="match status" value="1"/>
</dbReference>
<evidence type="ECO:0000256" key="5">
    <source>
        <dbReference type="RuleBase" id="RU362057"/>
    </source>
</evidence>
<dbReference type="PANTHER" id="PTHR48044:SF48">
    <property type="entry name" value="GLYCOSYLTRANSFERASE"/>
    <property type="match status" value="1"/>
</dbReference>
<dbReference type="InterPro" id="IPR058980">
    <property type="entry name" value="Glyco_transf_N"/>
</dbReference>
<feature type="compositionally biased region" description="Pro residues" evidence="6">
    <location>
        <begin position="94"/>
        <end position="108"/>
    </location>
</feature>
<dbReference type="GO" id="GO:0008194">
    <property type="term" value="F:UDP-glycosyltransferase activity"/>
    <property type="evidence" value="ECO:0007669"/>
    <property type="project" value="InterPro"/>
</dbReference>
<dbReference type="FunFam" id="3.40.50.2000:FF:000060">
    <property type="entry name" value="Glycosyltransferase"/>
    <property type="match status" value="1"/>
</dbReference>
<dbReference type="AlphaFoldDB" id="A0A5A7RK78"/>
<dbReference type="PANTHER" id="PTHR48044">
    <property type="entry name" value="GLYCOSYLTRANSFERASE"/>
    <property type="match status" value="1"/>
</dbReference>
<sequence length="472" mass="52849">MVVRDWGMARAEEETANEARLWGCDLRLRRSLTVVMLPVPSQSHLNQLLHLAVLIFSATTLPVHFLGSATHNRQVKLRHYPNPNPNHIHFHDFPTPPIPTPDPDPSPNKTPNHLGLSMAAYTALRHPIATLIQKMSTETKKKVLIYNRLIAKAVEDSVSIPNVESYAFNCLLAFNLFHILREYSLTTKPFPLKVDENLSFSVRDFYPLEFINYIVSRPEHFKNRARDIHNTSRLVGGENVDLLAREEIIGGESQQWAICPMLGSKKVADCDESGARARRRHTCLDWLDGQARGSVLYVSFGTTISLSGEEAREIALGLESYGFRKIIELPEGFEERVKGAGIRLVVRDWAPQVEILAHEATGGFLTHCGWNSCFESLMTGVPVLAWPMHTDQSINAIFMTKVLKTGLVARDWEKREELVRARVVKDAVGRLMAAGEEGDDIRRRAAEIGVAIQKAAASVVGSWRGSLSILVR</sequence>
<evidence type="ECO:0000313" key="8">
    <source>
        <dbReference type="EMBL" id="GER57528.1"/>
    </source>
</evidence>
<evidence type="ECO:0000256" key="6">
    <source>
        <dbReference type="SAM" id="MobiDB-lite"/>
    </source>
</evidence>